<dbReference type="RefSeq" id="WP_102757788.1">
    <property type="nucleotide sequence ID" value="NZ_CP025791.1"/>
</dbReference>
<evidence type="ECO:0000313" key="3">
    <source>
        <dbReference type="EMBL" id="AUP81145.1"/>
    </source>
</evidence>
<dbReference type="Pfam" id="PF03703">
    <property type="entry name" value="bPH_2"/>
    <property type="match status" value="1"/>
</dbReference>
<dbReference type="KEGG" id="fek:C1H87_21480"/>
<accession>A0A2K9PVQ0</accession>
<proteinExistence type="predicted"/>
<dbReference type="AlphaFoldDB" id="A0A2K9PVQ0"/>
<name>A0A2K9PVQ0_9FLAO</name>
<evidence type="ECO:0000259" key="2">
    <source>
        <dbReference type="Pfam" id="PF03703"/>
    </source>
</evidence>
<feature type="transmembrane region" description="Helical" evidence="1">
    <location>
        <begin position="20"/>
        <end position="45"/>
    </location>
</feature>
<gene>
    <name evidence="3" type="ORF">C1H87_21480</name>
</gene>
<dbReference type="Proteomes" id="UP000235826">
    <property type="component" value="Chromosome"/>
</dbReference>
<evidence type="ECO:0000313" key="4">
    <source>
        <dbReference type="Proteomes" id="UP000235826"/>
    </source>
</evidence>
<keyword evidence="1" id="KW-0472">Membrane</keyword>
<dbReference type="OrthoDB" id="8754159at2"/>
<organism evidence="3 4">
    <name type="scientific">Flavivirga eckloniae</name>
    <dbReference type="NCBI Taxonomy" id="1803846"/>
    <lineage>
        <taxon>Bacteria</taxon>
        <taxon>Pseudomonadati</taxon>
        <taxon>Bacteroidota</taxon>
        <taxon>Flavobacteriia</taxon>
        <taxon>Flavobacteriales</taxon>
        <taxon>Flavobacteriaceae</taxon>
        <taxon>Flavivirga</taxon>
    </lineage>
</organism>
<reference evidence="3 4" key="1">
    <citation type="submission" date="2018-01" db="EMBL/GenBank/DDBJ databases">
        <title>Complete genome sequence of Flavivirga eckloniae ECD14 isolated from seaweed Ecklonia cava.</title>
        <authorList>
            <person name="Lee J.H."/>
            <person name="Baik K.S."/>
            <person name="Seong C.N."/>
        </authorList>
    </citation>
    <scope>NUCLEOTIDE SEQUENCE [LARGE SCALE GENOMIC DNA]</scope>
    <source>
        <strain evidence="3 4">ECD14</strain>
    </source>
</reference>
<dbReference type="PANTHER" id="PTHR37938">
    <property type="entry name" value="BLL0215 PROTEIN"/>
    <property type="match status" value="1"/>
</dbReference>
<feature type="domain" description="YdbS-like PH" evidence="2">
    <location>
        <begin position="54"/>
        <end position="133"/>
    </location>
</feature>
<dbReference type="InterPro" id="IPR005182">
    <property type="entry name" value="YdbS-like_PH"/>
</dbReference>
<keyword evidence="4" id="KW-1185">Reference proteome</keyword>
<keyword evidence="1" id="KW-0812">Transmembrane</keyword>
<dbReference type="PANTHER" id="PTHR37938:SF1">
    <property type="entry name" value="BLL0215 PROTEIN"/>
    <property type="match status" value="1"/>
</dbReference>
<dbReference type="EMBL" id="CP025791">
    <property type="protein sequence ID" value="AUP81145.1"/>
    <property type="molecule type" value="Genomic_DNA"/>
</dbReference>
<evidence type="ECO:0000256" key="1">
    <source>
        <dbReference type="SAM" id="Phobius"/>
    </source>
</evidence>
<protein>
    <recommendedName>
        <fullName evidence="2">YdbS-like PH domain-containing protein</fullName>
    </recommendedName>
</protein>
<keyword evidence="1" id="KW-1133">Transmembrane helix</keyword>
<sequence length="175" mass="20527">MMQTDIIRKAEFNPNIKTYIFLVTAFVLLISFIGIPILFFWFLGFGQYFSKRYYKTIECKLTHRHLEFKKGVMFKVEKTIPLENIQDLTFIDNPLLRVLDLRVLKIETAGQSNPRGSDLKLIGIKDSVEFKKHVLNQREVIRSGSKENEQNISSNEKTNMLLEEIRDLLNDIKNK</sequence>